<evidence type="ECO:0000256" key="4">
    <source>
        <dbReference type="RuleBase" id="RU004262"/>
    </source>
</evidence>
<name>A0A8S1BNI7_9INSE</name>
<keyword evidence="8" id="KW-1185">Reference proteome</keyword>
<dbReference type="Pfam" id="PF00151">
    <property type="entry name" value="Lipase"/>
    <property type="match status" value="1"/>
</dbReference>
<sequence length="345" mass="36966">MKFLVLLGVVCLTAVNAAPTSDQGWIVIPGVDGKRNLALLDVPDFKTDLTDPYTQITFHLYTRSNRNTPVQIFVNSLNGAPFDAAKANKFVVHGFTDTTFEGWALSIKDKFLDQEDCNVILVDWSVPAQGPLYNEAKANAKPVGEYVAQLHDFLASNGHSVGNSHCIGHSLGAHVCGFSGKASSTGTLGRVTGMDPALPLFSYDDPSTRLASTDASYVDVIHTCAGWLGFERPLGHADFYPNGGSFVQPGCGGDLTGKMQTDTKLYFAHITFYFTGACSHGRSHEFFLESVSSNQFVAKECDTWDNFQGGACAGASQAIMGNPSSTNSRGTFYLATSDSPPFALG</sequence>
<dbReference type="GO" id="GO:0016042">
    <property type="term" value="P:lipid catabolic process"/>
    <property type="evidence" value="ECO:0007669"/>
    <property type="project" value="TreeGrafter"/>
</dbReference>
<dbReference type="AlphaFoldDB" id="A0A8S1BNI7"/>
<dbReference type="EMBL" id="CADEPI010000005">
    <property type="protein sequence ID" value="CAB3360982.1"/>
    <property type="molecule type" value="Genomic_DNA"/>
</dbReference>
<evidence type="ECO:0000256" key="3">
    <source>
        <dbReference type="ARBA" id="ARBA00022525"/>
    </source>
</evidence>
<evidence type="ECO:0000256" key="2">
    <source>
        <dbReference type="ARBA" id="ARBA00010701"/>
    </source>
</evidence>
<dbReference type="Proteomes" id="UP000494165">
    <property type="component" value="Unassembled WGS sequence"/>
</dbReference>
<organism evidence="7 8">
    <name type="scientific">Cloeon dipterum</name>
    <dbReference type="NCBI Taxonomy" id="197152"/>
    <lineage>
        <taxon>Eukaryota</taxon>
        <taxon>Metazoa</taxon>
        <taxon>Ecdysozoa</taxon>
        <taxon>Arthropoda</taxon>
        <taxon>Hexapoda</taxon>
        <taxon>Insecta</taxon>
        <taxon>Pterygota</taxon>
        <taxon>Palaeoptera</taxon>
        <taxon>Ephemeroptera</taxon>
        <taxon>Pisciforma</taxon>
        <taxon>Baetidae</taxon>
        <taxon>Cloeon</taxon>
    </lineage>
</organism>
<evidence type="ECO:0000313" key="7">
    <source>
        <dbReference type="EMBL" id="CAB3360982.1"/>
    </source>
</evidence>
<dbReference type="SUPFAM" id="SSF53474">
    <property type="entry name" value="alpha/beta-Hydrolases"/>
    <property type="match status" value="1"/>
</dbReference>
<comment type="subcellular location">
    <subcellularLocation>
        <location evidence="1">Secreted</location>
    </subcellularLocation>
</comment>
<keyword evidence="3" id="KW-0964">Secreted</keyword>
<evidence type="ECO:0000256" key="5">
    <source>
        <dbReference type="SAM" id="SignalP"/>
    </source>
</evidence>
<dbReference type="PANTHER" id="PTHR11610">
    <property type="entry name" value="LIPASE"/>
    <property type="match status" value="1"/>
</dbReference>
<comment type="caution">
    <text evidence="7">The sequence shown here is derived from an EMBL/GenBank/DDBJ whole genome shotgun (WGS) entry which is preliminary data.</text>
</comment>
<keyword evidence="5" id="KW-0732">Signal</keyword>
<dbReference type="InterPro" id="IPR000734">
    <property type="entry name" value="TAG_lipase"/>
</dbReference>
<evidence type="ECO:0000313" key="8">
    <source>
        <dbReference type="Proteomes" id="UP000494165"/>
    </source>
</evidence>
<dbReference type="Gene3D" id="3.40.50.1820">
    <property type="entry name" value="alpha/beta hydrolase"/>
    <property type="match status" value="1"/>
</dbReference>
<feature type="signal peptide" evidence="5">
    <location>
        <begin position="1"/>
        <end position="17"/>
    </location>
</feature>
<dbReference type="PRINTS" id="PR00821">
    <property type="entry name" value="TAGLIPASE"/>
</dbReference>
<reference evidence="7 8" key="1">
    <citation type="submission" date="2020-04" db="EMBL/GenBank/DDBJ databases">
        <authorList>
            <person name="Alioto T."/>
            <person name="Alioto T."/>
            <person name="Gomez Garrido J."/>
        </authorList>
    </citation>
    <scope>NUCLEOTIDE SEQUENCE [LARGE SCALE GENOMIC DNA]</scope>
</reference>
<accession>A0A8S1BNI7</accession>
<dbReference type="PANTHER" id="PTHR11610:SF173">
    <property type="entry name" value="LIPASE DOMAIN-CONTAINING PROTEIN-RELATED"/>
    <property type="match status" value="1"/>
</dbReference>
<feature type="domain" description="Lipase" evidence="6">
    <location>
        <begin position="53"/>
        <end position="342"/>
    </location>
</feature>
<gene>
    <name evidence="7" type="ORF">CLODIP_2_CD11414</name>
</gene>
<protein>
    <recommendedName>
        <fullName evidence="6">Lipase domain-containing protein</fullName>
    </recommendedName>
</protein>
<dbReference type="InterPro" id="IPR029058">
    <property type="entry name" value="AB_hydrolase_fold"/>
</dbReference>
<proteinExistence type="inferred from homology"/>
<dbReference type="InterPro" id="IPR013818">
    <property type="entry name" value="Lipase"/>
</dbReference>
<feature type="chain" id="PRO_5035821581" description="Lipase domain-containing protein" evidence="5">
    <location>
        <begin position="18"/>
        <end position="345"/>
    </location>
</feature>
<comment type="similarity">
    <text evidence="2 4">Belongs to the AB hydrolase superfamily. Lipase family.</text>
</comment>
<dbReference type="InterPro" id="IPR033906">
    <property type="entry name" value="Lipase_N"/>
</dbReference>
<evidence type="ECO:0000256" key="1">
    <source>
        <dbReference type="ARBA" id="ARBA00004613"/>
    </source>
</evidence>
<dbReference type="OrthoDB" id="199913at2759"/>
<evidence type="ECO:0000259" key="6">
    <source>
        <dbReference type="Pfam" id="PF00151"/>
    </source>
</evidence>
<dbReference type="CDD" id="cd00707">
    <property type="entry name" value="Pancreat_lipase_like"/>
    <property type="match status" value="1"/>
</dbReference>
<dbReference type="GO" id="GO:0016298">
    <property type="term" value="F:lipase activity"/>
    <property type="evidence" value="ECO:0007669"/>
    <property type="project" value="InterPro"/>
</dbReference>
<dbReference type="GO" id="GO:0005615">
    <property type="term" value="C:extracellular space"/>
    <property type="evidence" value="ECO:0007669"/>
    <property type="project" value="TreeGrafter"/>
</dbReference>